<reference evidence="2 3" key="1">
    <citation type="submission" date="2022-04" db="EMBL/GenBank/DDBJ databases">
        <title>Chromosome-level reference genomes for two strains of Caenorhabditis briggsae: an improved platform for comparative genomics.</title>
        <authorList>
            <person name="Stevens L."/>
            <person name="Andersen E."/>
        </authorList>
    </citation>
    <scope>NUCLEOTIDE SEQUENCE [LARGE SCALE GENOMIC DNA]</scope>
    <source>
        <strain evidence="2">VX34</strain>
        <tissue evidence="2">Whole-organism</tissue>
    </source>
</reference>
<dbReference type="Proteomes" id="UP000829354">
    <property type="component" value="Chromosome V"/>
</dbReference>
<dbReference type="EMBL" id="CP092624">
    <property type="protein sequence ID" value="UMM32870.1"/>
    <property type="molecule type" value="Genomic_DNA"/>
</dbReference>
<dbReference type="AlphaFoldDB" id="A0AAE9JIX5"/>
<evidence type="ECO:0000313" key="2">
    <source>
        <dbReference type="EMBL" id="UMM32871.1"/>
    </source>
</evidence>
<proteinExistence type="predicted"/>
<gene>
    <name evidence="1" type="ORF">L5515_006533</name>
    <name evidence="2" type="ORF">L5515_006534</name>
</gene>
<sequence>MILENYDKIIKTEYVKCSSDRGHRDAANYKLRRSTAFVSESYDKIKRDRSVSQRLISSKFYFSNNYIDNYRHPLNETAEKLFIVTGKDDWKRPFVWERIIFDVQTRVVRFGCSLMLCMNRLNKIIATFTDSWRITKKQFSIEYHKASFVLLFMKETQNMETAESNVLKDKGCDLFRYTIFLPMKSGSRLLVCLNIGLAYDEHRDYIVNFEVVDAE</sequence>
<evidence type="ECO:0000313" key="3">
    <source>
        <dbReference type="Proteomes" id="UP000829354"/>
    </source>
</evidence>
<organism evidence="2 3">
    <name type="scientific">Caenorhabditis briggsae</name>
    <dbReference type="NCBI Taxonomy" id="6238"/>
    <lineage>
        <taxon>Eukaryota</taxon>
        <taxon>Metazoa</taxon>
        <taxon>Ecdysozoa</taxon>
        <taxon>Nematoda</taxon>
        <taxon>Chromadorea</taxon>
        <taxon>Rhabditida</taxon>
        <taxon>Rhabditina</taxon>
        <taxon>Rhabditomorpha</taxon>
        <taxon>Rhabditoidea</taxon>
        <taxon>Rhabditidae</taxon>
        <taxon>Peloderinae</taxon>
        <taxon>Caenorhabditis</taxon>
    </lineage>
</organism>
<accession>A0AAE9JIX5</accession>
<evidence type="ECO:0000313" key="1">
    <source>
        <dbReference type="EMBL" id="UMM32870.1"/>
    </source>
</evidence>
<name>A0AAE9JIX5_CAEBR</name>
<dbReference type="EMBL" id="CP092624">
    <property type="protein sequence ID" value="UMM32871.1"/>
    <property type="molecule type" value="Genomic_DNA"/>
</dbReference>
<protein>
    <submittedName>
        <fullName evidence="2">Uncharacterized protein</fullName>
    </submittedName>
</protein>
<keyword evidence="3" id="KW-1185">Reference proteome</keyword>